<dbReference type="EMBL" id="CP063120">
    <property type="protein sequence ID" value="QOR16874.1"/>
    <property type="molecule type" value="Genomic_DNA"/>
</dbReference>
<name>A0A7M1NX59_HAEPA</name>
<proteinExistence type="predicted"/>
<evidence type="ECO:0000313" key="2">
    <source>
        <dbReference type="Proteomes" id="UP000595009"/>
    </source>
</evidence>
<organism evidence="1 2">
    <name type="scientific">Haemophilus parainfluenzae</name>
    <dbReference type="NCBI Taxonomy" id="729"/>
    <lineage>
        <taxon>Bacteria</taxon>
        <taxon>Pseudomonadati</taxon>
        <taxon>Pseudomonadota</taxon>
        <taxon>Gammaproteobacteria</taxon>
        <taxon>Pasteurellales</taxon>
        <taxon>Pasteurellaceae</taxon>
        <taxon>Haemophilus</taxon>
    </lineage>
</organism>
<gene>
    <name evidence="1" type="ORF">INP94_08345</name>
</gene>
<reference evidence="1 2" key="1">
    <citation type="submission" date="2020-10" db="EMBL/GenBank/DDBJ databases">
        <title>Genomic diversity and antimicrobial resistance of Haemophilus colonising the airways of young children with cystic fibrosis.</title>
        <authorList>
            <person name="Watts S.C."/>
            <person name="Judd L.M."/>
            <person name="Carzino R."/>
            <person name="Ranganathan S."/>
            <person name="Holt K.E."/>
        </authorList>
    </citation>
    <scope>NUCLEOTIDE SEQUENCE [LARGE SCALE GENOMIC DNA]</scope>
    <source>
        <strain evidence="1 2">M1C137_2</strain>
    </source>
</reference>
<evidence type="ECO:0000313" key="1">
    <source>
        <dbReference type="EMBL" id="QOR16874.1"/>
    </source>
</evidence>
<evidence type="ECO:0008006" key="3">
    <source>
        <dbReference type="Google" id="ProtNLM"/>
    </source>
</evidence>
<accession>A0A7M1NX59</accession>
<dbReference type="RefSeq" id="WP_197543303.1">
    <property type="nucleotide sequence ID" value="NZ_CP063120.1"/>
</dbReference>
<dbReference type="AlphaFoldDB" id="A0A7M1NX59"/>
<sequence length="123" mass="14132">MSLINQFPRFLNSKFSQKVVVKHLQGEHSAIDYKAKYIEEKVTAIVMPTSPNDVQFLPEGERFLPSIKIYTVKPLKIGDLVDYLGETYKIKTVGNWKDYGYYNNIGIRHSQTAKVDSRGFEVT</sequence>
<protein>
    <recommendedName>
        <fullName evidence="3">Phage protein</fullName>
    </recommendedName>
</protein>
<dbReference type="Proteomes" id="UP000595009">
    <property type="component" value="Chromosome"/>
</dbReference>